<evidence type="ECO:0000313" key="3">
    <source>
        <dbReference type="WBParaSite" id="Pan_g16700.t1"/>
    </source>
</evidence>
<proteinExistence type="predicted"/>
<name>A0A7E4V5B0_PANRE</name>
<reference evidence="2" key="1">
    <citation type="journal article" date="2013" name="Genetics">
        <title>The draft genome and transcriptome of Panagrellus redivivus are shaped by the harsh demands of a free-living lifestyle.</title>
        <authorList>
            <person name="Srinivasan J."/>
            <person name="Dillman A.R."/>
            <person name="Macchietto M.G."/>
            <person name="Heikkinen L."/>
            <person name="Lakso M."/>
            <person name="Fracchia K.M."/>
            <person name="Antoshechkin I."/>
            <person name="Mortazavi A."/>
            <person name="Wong G."/>
            <person name="Sternberg P.W."/>
        </authorList>
    </citation>
    <scope>NUCLEOTIDE SEQUENCE [LARGE SCALE GENOMIC DNA]</scope>
    <source>
        <strain evidence="2">MT8872</strain>
    </source>
</reference>
<dbReference type="WBParaSite" id="Pan_g16700.t1">
    <property type="protein sequence ID" value="Pan_g16700.t1"/>
    <property type="gene ID" value="Pan_g16700"/>
</dbReference>
<dbReference type="AlphaFoldDB" id="A0A7E4V5B0"/>
<evidence type="ECO:0000256" key="1">
    <source>
        <dbReference type="SAM" id="SignalP"/>
    </source>
</evidence>
<feature type="signal peptide" evidence="1">
    <location>
        <begin position="1"/>
        <end position="26"/>
    </location>
</feature>
<protein>
    <submittedName>
        <fullName evidence="3">Neuropeptide-Like Protein</fullName>
    </submittedName>
</protein>
<evidence type="ECO:0000313" key="2">
    <source>
        <dbReference type="Proteomes" id="UP000492821"/>
    </source>
</evidence>
<organism evidence="2 3">
    <name type="scientific">Panagrellus redivivus</name>
    <name type="common">Microworm</name>
    <dbReference type="NCBI Taxonomy" id="6233"/>
    <lineage>
        <taxon>Eukaryota</taxon>
        <taxon>Metazoa</taxon>
        <taxon>Ecdysozoa</taxon>
        <taxon>Nematoda</taxon>
        <taxon>Chromadorea</taxon>
        <taxon>Rhabditida</taxon>
        <taxon>Tylenchina</taxon>
        <taxon>Panagrolaimomorpha</taxon>
        <taxon>Panagrolaimoidea</taxon>
        <taxon>Panagrolaimidae</taxon>
        <taxon>Panagrellus</taxon>
    </lineage>
</organism>
<reference evidence="3" key="2">
    <citation type="submission" date="2020-10" db="UniProtKB">
        <authorList>
            <consortium name="WormBaseParasite"/>
        </authorList>
    </citation>
    <scope>IDENTIFICATION</scope>
</reference>
<accession>A0A7E4V5B0</accession>
<dbReference type="Proteomes" id="UP000492821">
    <property type="component" value="Unassembled WGS sequence"/>
</dbReference>
<sequence>MHSPSSNKISYTAVFCLLVIVVNTTAKPVHSSGTYVQASDADVASELARLQELKDLLDAMFDKPIASRQRRSKSIYKVPTRRTADVPCFFNPVSC</sequence>
<keyword evidence="2" id="KW-1185">Reference proteome</keyword>
<keyword evidence="1" id="KW-0732">Signal</keyword>
<feature type="chain" id="PRO_5028850707" evidence="1">
    <location>
        <begin position="27"/>
        <end position="95"/>
    </location>
</feature>